<dbReference type="Proteomes" id="UP000789342">
    <property type="component" value="Unassembled WGS sequence"/>
</dbReference>
<keyword evidence="2" id="KW-1185">Reference proteome</keyword>
<reference evidence="1" key="1">
    <citation type="submission" date="2021-06" db="EMBL/GenBank/DDBJ databases">
        <authorList>
            <person name="Kallberg Y."/>
            <person name="Tangrot J."/>
            <person name="Rosling A."/>
        </authorList>
    </citation>
    <scope>NUCLEOTIDE SEQUENCE</scope>
    <source>
        <strain evidence="1">CL551</strain>
    </source>
</reference>
<dbReference type="AlphaFoldDB" id="A0A9N9JIA1"/>
<evidence type="ECO:0000313" key="1">
    <source>
        <dbReference type="EMBL" id="CAG8780603.1"/>
    </source>
</evidence>
<evidence type="ECO:0000313" key="2">
    <source>
        <dbReference type="Proteomes" id="UP000789342"/>
    </source>
</evidence>
<sequence>QMLPFVKSIDSSFDVYFEPLQGTLTRLSILSYSVLCKCEFRNVYSFKAMLSTRKFDLSDQVYSRTMRRIIRIENQPPTRNPDEGAMLIPLNTNGPSEDLLFAAQMNQNQNK</sequence>
<protein>
    <submittedName>
        <fullName evidence="1">12276_t:CDS:1</fullName>
    </submittedName>
</protein>
<organism evidence="1 2">
    <name type="scientific">Acaulospora morrowiae</name>
    <dbReference type="NCBI Taxonomy" id="94023"/>
    <lineage>
        <taxon>Eukaryota</taxon>
        <taxon>Fungi</taxon>
        <taxon>Fungi incertae sedis</taxon>
        <taxon>Mucoromycota</taxon>
        <taxon>Glomeromycotina</taxon>
        <taxon>Glomeromycetes</taxon>
        <taxon>Diversisporales</taxon>
        <taxon>Acaulosporaceae</taxon>
        <taxon>Acaulospora</taxon>
    </lineage>
</organism>
<feature type="non-terminal residue" evidence="1">
    <location>
        <position position="1"/>
    </location>
</feature>
<dbReference type="EMBL" id="CAJVPV010052377">
    <property type="protein sequence ID" value="CAG8780603.1"/>
    <property type="molecule type" value="Genomic_DNA"/>
</dbReference>
<accession>A0A9N9JIA1</accession>
<proteinExistence type="predicted"/>
<name>A0A9N9JIA1_9GLOM</name>
<gene>
    <name evidence="1" type="ORF">AMORRO_LOCUS17284</name>
</gene>
<comment type="caution">
    <text evidence="1">The sequence shown here is derived from an EMBL/GenBank/DDBJ whole genome shotgun (WGS) entry which is preliminary data.</text>
</comment>